<dbReference type="InterPro" id="IPR051689">
    <property type="entry name" value="Sterol_desaturase/TMEM195"/>
</dbReference>
<keyword evidence="6 7" id="KW-0472">Membrane</keyword>
<sequence length="266" mass="30821">MSLEWETLEVLKLPAYLGGVLLFLLIELAYSYRPSTVSKARRWLTNLPLAMVNGVVYILIFGSSIAGLMLLAQEHNLGLLNAIAMPYWLKLAAGVLILDFFIWLWHLLNHQVPLLWRFHRVHHSDMNMDVSTASRFHLGEILLSGLVRLAVIYTFGIPLMAYLLFEILVNLSIQFHHSSLRISPVFEKIWVLLLVPPFLHRIHHSVKIKERDTNYGVIFSIWDRFFGTLLTRVEQEGILIGIGSHREFKQLGFFRLLAMPFTRYTR</sequence>
<keyword evidence="4" id="KW-0560">Oxidoreductase</keyword>
<dbReference type="InterPro" id="IPR006694">
    <property type="entry name" value="Fatty_acid_hydroxylase"/>
</dbReference>
<evidence type="ECO:0000259" key="8">
    <source>
        <dbReference type="Pfam" id="PF04116"/>
    </source>
</evidence>
<accession>A0A7C2TJP4</accession>
<dbReference type="EMBL" id="DSDS01000011">
    <property type="protein sequence ID" value="HET97194.1"/>
    <property type="molecule type" value="Genomic_DNA"/>
</dbReference>
<evidence type="ECO:0000256" key="4">
    <source>
        <dbReference type="ARBA" id="ARBA00023002"/>
    </source>
</evidence>
<keyword evidence="2 7" id="KW-0812">Transmembrane</keyword>
<feature type="transmembrane region" description="Helical" evidence="7">
    <location>
        <begin position="13"/>
        <end position="32"/>
    </location>
</feature>
<evidence type="ECO:0000256" key="5">
    <source>
        <dbReference type="ARBA" id="ARBA00023098"/>
    </source>
</evidence>
<evidence type="ECO:0000256" key="6">
    <source>
        <dbReference type="ARBA" id="ARBA00023136"/>
    </source>
</evidence>
<dbReference type="Pfam" id="PF04116">
    <property type="entry name" value="FA_hydroxylase"/>
    <property type="match status" value="1"/>
</dbReference>
<dbReference type="PANTHER" id="PTHR21624:SF1">
    <property type="entry name" value="ALKYLGLYCEROL MONOOXYGENASE"/>
    <property type="match status" value="1"/>
</dbReference>
<organism evidence="9">
    <name type="scientific">Desulfurivibrio alkaliphilus</name>
    <dbReference type="NCBI Taxonomy" id="427923"/>
    <lineage>
        <taxon>Bacteria</taxon>
        <taxon>Pseudomonadati</taxon>
        <taxon>Thermodesulfobacteriota</taxon>
        <taxon>Desulfobulbia</taxon>
        <taxon>Desulfobulbales</taxon>
        <taxon>Desulfobulbaceae</taxon>
        <taxon>Desulfurivibrio</taxon>
    </lineage>
</organism>
<feature type="transmembrane region" description="Helical" evidence="7">
    <location>
        <begin position="141"/>
        <end position="165"/>
    </location>
</feature>
<evidence type="ECO:0000313" key="9">
    <source>
        <dbReference type="EMBL" id="HET97194.1"/>
    </source>
</evidence>
<keyword evidence="5" id="KW-0443">Lipid metabolism</keyword>
<dbReference type="GO" id="GO:0008610">
    <property type="term" value="P:lipid biosynthetic process"/>
    <property type="evidence" value="ECO:0007669"/>
    <property type="project" value="InterPro"/>
</dbReference>
<dbReference type="GO" id="GO:0006643">
    <property type="term" value="P:membrane lipid metabolic process"/>
    <property type="evidence" value="ECO:0007669"/>
    <property type="project" value="TreeGrafter"/>
</dbReference>
<evidence type="ECO:0000256" key="7">
    <source>
        <dbReference type="SAM" id="Phobius"/>
    </source>
</evidence>
<dbReference type="AlphaFoldDB" id="A0A7C2TJP4"/>
<protein>
    <submittedName>
        <fullName evidence="9">Sterol desaturase family protein</fullName>
    </submittedName>
</protein>
<feature type="transmembrane region" description="Helical" evidence="7">
    <location>
        <begin position="87"/>
        <end position="108"/>
    </location>
</feature>
<keyword evidence="3 7" id="KW-1133">Transmembrane helix</keyword>
<evidence type="ECO:0000256" key="2">
    <source>
        <dbReference type="ARBA" id="ARBA00022692"/>
    </source>
</evidence>
<proteinExistence type="predicted"/>
<dbReference type="GO" id="GO:0016020">
    <property type="term" value="C:membrane"/>
    <property type="evidence" value="ECO:0007669"/>
    <property type="project" value="GOC"/>
</dbReference>
<feature type="domain" description="Fatty acid hydroxylase" evidence="8">
    <location>
        <begin position="92"/>
        <end position="228"/>
    </location>
</feature>
<evidence type="ECO:0000256" key="3">
    <source>
        <dbReference type="ARBA" id="ARBA00022989"/>
    </source>
</evidence>
<feature type="transmembrane region" description="Helical" evidence="7">
    <location>
        <begin position="44"/>
        <end position="72"/>
    </location>
</feature>
<comment type="subcellular location">
    <subcellularLocation>
        <location evidence="1">Endomembrane system</location>
        <topology evidence="1">Multi-pass membrane protein</topology>
    </subcellularLocation>
</comment>
<dbReference type="PANTHER" id="PTHR21624">
    <property type="entry name" value="STEROL DESATURASE-RELATED PROTEIN"/>
    <property type="match status" value="1"/>
</dbReference>
<comment type="caution">
    <text evidence="9">The sequence shown here is derived from an EMBL/GenBank/DDBJ whole genome shotgun (WGS) entry which is preliminary data.</text>
</comment>
<dbReference type="GO" id="GO:0050479">
    <property type="term" value="F:glyceryl-ether monooxygenase activity"/>
    <property type="evidence" value="ECO:0007669"/>
    <property type="project" value="TreeGrafter"/>
</dbReference>
<dbReference type="GO" id="GO:0005506">
    <property type="term" value="F:iron ion binding"/>
    <property type="evidence" value="ECO:0007669"/>
    <property type="project" value="InterPro"/>
</dbReference>
<dbReference type="Proteomes" id="UP000885986">
    <property type="component" value="Unassembled WGS sequence"/>
</dbReference>
<reference evidence="9" key="1">
    <citation type="journal article" date="2020" name="mSystems">
        <title>Genome- and Community-Level Interaction Insights into Carbon Utilization and Element Cycling Functions of Hydrothermarchaeota in Hydrothermal Sediment.</title>
        <authorList>
            <person name="Zhou Z."/>
            <person name="Liu Y."/>
            <person name="Xu W."/>
            <person name="Pan J."/>
            <person name="Luo Z.H."/>
            <person name="Li M."/>
        </authorList>
    </citation>
    <scope>NUCLEOTIDE SEQUENCE [LARGE SCALE GENOMIC DNA]</scope>
    <source>
        <strain evidence="9">SpSt-1224</strain>
    </source>
</reference>
<gene>
    <name evidence="9" type="ORF">ENN98_00530</name>
</gene>
<name>A0A7C2TJP4_9BACT</name>
<evidence type="ECO:0000256" key="1">
    <source>
        <dbReference type="ARBA" id="ARBA00004127"/>
    </source>
</evidence>
<dbReference type="GO" id="GO:0012505">
    <property type="term" value="C:endomembrane system"/>
    <property type="evidence" value="ECO:0007669"/>
    <property type="project" value="UniProtKB-SubCell"/>
</dbReference>